<evidence type="ECO:0000256" key="1">
    <source>
        <dbReference type="ARBA" id="ARBA00004430"/>
    </source>
</evidence>
<protein>
    <submittedName>
        <fullName evidence="4">F-box and leucine-rich repeat protein 7</fullName>
    </submittedName>
</protein>
<dbReference type="InterPro" id="IPR032675">
    <property type="entry name" value="LRR_dom_sf"/>
</dbReference>
<name>A0A061R9X5_9CHLO</name>
<feature type="region of interest" description="Disordered" evidence="2">
    <location>
        <begin position="538"/>
        <end position="654"/>
    </location>
</feature>
<dbReference type="Gene3D" id="3.80.10.10">
    <property type="entry name" value="Ribonuclease Inhibitor"/>
    <property type="match status" value="3"/>
</dbReference>
<proteinExistence type="predicted"/>
<evidence type="ECO:0000259" key="3">
    <source>
        <dbReference type="Pfam" id="PF25372"/>
    </source>
</evidence>
<dbReference type="GO" id="GO:0019005">
    <property type="term" value="C:SCF ubiquitin ligase complex"/>
    <property type="evidence" value="ECO:0007669"/>
    <property type="project" value="TreeGrafter"/>
</dbReference>
<dbReference type="Pfam" id="PF13516">
    <property type="entry name" value="LRR_6"/>
    <property type="match status" value="1"/>
</dbReference>
<gene>
    <name evidence="4" type="primary">FBXL7</name>
    <name evidence="4" type="ORF">TSPGSL018_11491</name>
</gene>
<dbReference type="InterPro" id="IPR057207">
    <property type="entry name" value="FBXL15_LRR"/>
</dbReference>
<dbReference type="EMBL" id="GBEZ01019226">
    <property type="protein sequence ID" value="JAC67306.1"/>
    <property type="molecule type" value="Transcribed_RNA"/>
</dbReference>
<organism evidence="4">
    <name type="scientific">Tetraselmis sp. GSL018</name>
    <dbReference type="NCBI Taxonomy" id="582737"/>
    <lineage>
        <taxon>Eukaryota</taxon>
        <taxon>Viridiplantae</taxon>
        <taxon>Chlorophyta</taxon>
        <taxon>core chlorophytes</taxon>
        <taxon>Chlorodendrophyceae</taxon>
        <taxon>Chlorodendrales</taxon>
        <taxon>Chlorodendraceae</taxon>
        <taxon>Tetraselmis</taxon>
    </lineage>
</organism>
<evidence type="ECO:0000256" key="2">
    <source>
        <dbReference type="SAM" id="MobiDB-lite"/>
    </source>
</evidence>
<dbReference type="InterPro" id="IPR006553">
    <property type="entry name" value="Leu-rich_rpt_Cys-con_subtyp"/>
</dbReference>
<dbReference type="Pfam" id="PF25372">
    <property type="entry name" value="DUF7885"/>
    <property type="match status" value="2"/>
</dbReference>
<dbReference type="InterPro" id="IPR001611">
    <property type="entry name" value="Leu-rich_rpt"/>
</dbReference>
<dbReference type="SUPFAM" id="SSF52047">
    <property type="entry name" value="RNI-like"/>
    <property type="match status" value="1"/>
</dbReference>
<dbReference type="PANTHER" id="PTHR13318">
    <property type="entry name" value="PARTNER OF PAIRED, ISOFORM B-RELATED"/>
    <property type="match status" value="1"/>
</dbReference>
<feature type="domain" description="F-box/LRR-repeat protein 15-like leucin rich repeat" evidence="3">
    <location>
        <begin position="178"/>
        <end position="342"/>
    </location>
</feature>
<dbReference type="AlphaFoldDB" id="A0A061R9X5"/>
<dbReference type="SMART" id="SM00367">
    <property type="entry name" value="LRR_CC"/>
    <property type="match status" value="11"/>
</dbReference>
<evidence type="ECO:0000313" key="4">
    <source>
        <dbReference type="EMBL" id="JAC67306.1"/>
    </source>
</evidence>
<dbReference type="SUPFAM" id="SSF52058">
    <property type="entry name" value="L domain-like"/>
    <property type="match status" value="1"/>
</dbReference>
<dbReference type="GO" id="GO:0005930">
    <property type="term" value="C:axoneme"/>
    <property type="evidence" value="ECO:0007669"/>
    <property type="project" value="UniProtKB-SubCell"/>
</dbReference>
<accession>A0A061R9X5</accession>
<dbReference type="GO" id="GO:0031146">
    <property type="term" value="P:SCF-dependent proteasomal ubiquitin-dependent protein catabolic process"/>
    <property type="evidence" value="ECO:0007669"/>
    <property type="project" value="TreeGrafter"/>
</dbReference>
<feature type="compositionally biased region" description="Basic and acidic residues" evidence="2">
    <location>
        <begin position="553"/>
        <end position="572"/>
    </location>
</feature>
<reference evidence="4" key="1">
    <citation type="submission" date="2014-05" db="EMBL/GenBank/DDBJ databases">
        <title>The transcriptome of the halophilic microalga Tetraselmis sp. GSL018 isolated from the Great Salt Lake, Utah.</title>
        <authorList>
            <person name="Jinkerson R.E."/>
            <person name="D'Adamo S."/>
            <person name="Posewitz M.C."/>
        </authorList>
    </citation>
    <scope>NUCLEOTIDE SEQUENCE</scope>
    <source>
        <strain evidence="4">GSL018</strain>
    </source>
</reference>
<sequence length="654" mass="69471">MNENESTSAWQNGFCVQVLEYLYPSDIPVLRLVCRYWEAQVNGLVTSLAPNSVESLGAVPKFSNLQELDLRYIPYPENEDEIEEVESVSHEDSPRRGRCPWCTIVLPWSILPSWDLFKNMKCLYCPLGCCDSCVSSMSSAFPQIDQIQCAGGYLTDAGLQSLRRLPLAEVHLHSAGCITDDGMAHLAEHGARLRKVIIHGAGRISDAGVTALSKYYASTLGPTKGLQILSLSSCTRVKGEGLSCFPGLVSLSLAYCKYVTDLALQDLQHLPHLRVLSLAGCFHVTDGGLECLRGLGLQHLDLEGCNRVSDQGLSLAVGRLKGLRILILEGLHGLTDDGLAALAGCQLLEKLSLKGCSQISDEGLEGLMPCLPRLRWLDVSGCRRLTQRGLTAIARHLPGLSHLALAHCTGVGNSGLATLGAAELPLCSLNLSACPRITGTGIAALQPLARTLHTLDLSWCDLNDPAALQLHSLGRLRHLHVDGCSRISARAAASLISRLQLSTFSSKACSRAVERLGFRGVPEAVSVSVPVFVSPRKTTASVGVQTDPGSDGEASHPELRDGGGEESAEKGSEVPFPGSDAGAERSEPAPPDGAAEAALASVPEDLREVPSQPSSEGPADAKGSGKGRRKWLGRMLGRGGGSGKDRQGSARAAR</sequence>
<comment type="subcellular location">
    <subcellularLocation>
        <location evidence="1">Cytoplasm</location>
        <location evidence="1">Cytoskeleton</location>
        <location evidence="1">Cilium axoneme</location>
    </subcellularLocation>
</comment>
<feature type="domain" description="F-box/LRR-repeat protein 15-like leucin rich repeat" evidence="3">
    <location>
        <begin position="373"/>
        <end position="468"/>
    </location>
</feature>
<feature type="compositionally biased region" description="Polar residues" evidence="2">
    <location>
        <begin position="538"/>
        <end position="548"/>
    </location>
</feature>